<protein>
    <recommendedName>
        <fullName evidence="2">FtsK domain-containing protein</fullName>
    </recommendedName>
</protein>
<organism evidence="3 4">
    <name type="scientific">Streptomyces cyaneochromogenes</name>
    <dbReference type="NCBI Taxonomy" id="2496836"/>
    <lineage>
        <taxon>Bacteria</taxon>
        <taxon>Bacillati</taxon>
        <taxon>Actinomycetota</taxon>
        <taxon>Actinomycetes</taxon>
        <taxon>Kitasatosporales</taxon>
        <taxon>Streptomycetaceae</taxon>
        <taxon>Streptomyces</taxon>
    </lineage>
</organism>
<keyword evidence="1" id="KW-0547">Nucleotide-binding</keyword>
<dbReference type="InterPro" id="IPR005471">
    <property type="entry name" value="Tscrpt_reg_IclR_N"/>
</dbReference>
<dbReference type="CDD" id="cd01127">
    <property type="entry name" value="TrwB_TraG_TraD_VirD4"/>
    <property type="match status" value="1"/>
</dbReference>
<gene>
    <name evidence="3" type="ORF">EJ357_03590</name>
</gene>
<dbReference type="SUPFAM" id="SSF46785">
    <property type="entry name" value="Winged helix' DNA-binding domain"/>
    <property type="match status" value="1"/>
</dbReference>
<feature type="domain" description="FtsK" evidence="2">
    <location>
        <begin position="93"/>
        <end position="254"/>
    </location>
</feature>
<dbReference type="Proteomes" id="UP000280298">
    <property type="component" value="Chromosome"/>
</dbReference>
<evidence type="ECO:0000313" key="4">
    <source>
        <dbReference type="Proteomes" id="UP000280298"/>
    </source>
</evidence>
<dbReference type="GO" id="GO:0005524">
    <property type="term" value="F:ATP binding"/>
    <property type="evidence" value="ECO:0007669"/>
    <property type="project" value="UniProtKB-UniRule"/>
</dbReference>
<name>A0A3Q9EPF8_9ACTN</name>
<dbReference type="EMBL" id="CP034539">
    <property type="protein sequence ID" value="AZQ32639.1"/>
    <property type="molecule type" value="Genomic_DNA"/>
</dbReference>
<dbReference type="Gene3D" id="3.40.50.300">
    <property type="entry name" value="P-loop containing nucleotide triphosphate hydrolases"/>
    <property type="match status" value="2"/>
</dbReference>
<dbReference type="AlphaFoldDB" id="A0A3Q9EPF8"/>
<keyword evidence="4" id="KW-1185">Reference proteome</keyword>
<dbReference type="InterPro" id="IPR002543">
    <property type="entry name" value="FtsK_dom"/>
</dbReference>
<dbReference type="RefSeq" id="WP_126388520.1">
    <property type="nucleotide sequence ID" value="NZ_CP034539.1"/>
</dbReference>
<dbReference type="Gene3D" id="1.10.10.10">
    <property type="entry name" value="Winged helix-like DNA-binding domain superfamily/Winged helix DNA-binding domain"/>
    <property type="match status" value="1"/>
</dbReference>
<evidence type="ECO:0000256" key="1">
    <source>
        <dbReference type="PROSITE-ProRule" id="PRU00289"/>
    </source>
</evidence>
<dbReference type="Pfam" id="PF09339">
    <property type="entry name" value="HTH_IclR"/>
    <property type="match status" value="1"/>
</dbReference>
<dbReference type="PROSITE" id="PS50901">
    <property type="entry name" value="FTSK"/>
    <property type="match status" value="1"/>
</dbReference>
<dbReference type="InterPro" id="IPR036390">
    <property type="entry name" value="WH_DNA-bd_sf"/>
</dbReference>
<dbReference type="GO" id="GO:0006355">
    <property type="term" value="P:regulation of DNA-templated transcription"/>
    <property type="evidence" value="ECO:0007669"/>
    <property type="project" value="InterPro"/>
</dbReference>
<proteinExistence type="predicted"/>
<reference evidence="3 4" key="1">
    <citation type="journal article" date="2019" name="Int. J. Syst. Evol. Microbiol.">
        <title>Streptomyces cyaneochromogenes sp. nov., a blue pigment-producing actinomycete from manganese-contaminated soil.</title>
        <authorList>
            <person name="Tang X."/>
            <person name="Zhao J."/>
            <person name="Li K."/>
            <person name="Chen Z."/>
            <person name="Sun Y."/>
            <person name="Gao J."/>
        </authorList>
    </citation>
    <scope>NUCLEOTIDE SEQUENCE [LARGE SCALE GENOMIC DNA]</scope>
    <source>
        <strain evidence="3 4">MK-45</strain>
    </source>
</reference>
<keyword evidence="1" id="KW-0067">ATP-binding</keyword>
<evidence type="ECO:0000313" key="3">
    <source>
        <dbReference type="EMBL" id="AZQ32639.1"/>
    </source>
</evidence>
<evidence type="ECO:0000259" key="2">
    <source>
        <dbReference type="PROSITE" id="PS50901"/>
    </source>
</evidence>
<dbReference type="SUPFAM" id="SSF52540">
    <property type="entry name" value="P-loop containing nucleoside triphosphate hydrolases"/>
    <property type="match status" value="1"/>
</dbReference>
<sequence>MTLVALGLAVVAFFYVRYRLRLWKATRAKRLTLRADSAAKAGDRTARPLTQRLHTHLPDAAVRRLMRWSPQPDRFWHRWFAPRVTVARRGLFGGPVRVDPAQHIAAIGTTGSGKTSVLRVLAAWALARPDWMVVALDGKWGASVAPYRRHCRVLDDLGEIEAFLSDLVRREFPARGRMTRRPHLVLIADESRLFNELSAAALADLVTIMQTGRELGVHVWAGLQDFKTSSVPSEIRMLFTARLAHLVPTAEDSQVIFKDLAAAGWRPDRLERAGQLLVWEPQRKKARVCFGLWASETALAGARNRVCLVKIPPVHVPVRSAVRTPSDLRVQAPNEQRTNTRPPVADDVLTALMTSPEPLGVRALARATGRSPAAVHAAVNALAADGAVTRTADGYTIPLHATEEE</sequence>
<dbReference type="InterPro" id="IPR027417">
    <property type="entry name" value="P-loop_NTPase"/>
</dbReference>
<dbReference type="OrthoDB" id="4158694at2"/>
<dbReference type="GO" id="GO:0003677">
    <property type="term" value="F:DNA binding"/>
    <property type="evidence" value="ECO:0007669"/>
    <property type="project" value="InterPro"/>
</dbReference>
<accession>A0A3Q9EPF8</accession>
<dbReference type="KEGG" id="scya:EJ357_03590"/>
<feature type="binding site" evidence="1">
    <location>
        <begin position="108"/>
        <end position="115"/>
    </location>
    <ligand>
        <name>ATP</name>
        <dbReference type="ChEBI" id="CHEBI:30616"/>
    </ligand>
</feature>
<dbReference type="InterPro" id="IPR036388">
    <property type="entry name" value="WH-like_DNA-bd_sf"/>
</dbReference>